<evidence type="ECO:0000313" key="1">
    <source>
        <dbReference type="EMBL" id="RED75211.1"/>
    </source>
</evidence>
<reference evidence="1 2" key="1">
    <citation type="submission" date="2018-07" db="EMBL/GenBank/DDBJ databases">
        <title>Genomic Encyclopedia of Type Strains, Phase III (KMG-III): the genomes of soil and plant-associated and newly described type strains.</title>
        <authorList>
            <person name="Whitman W."/>
        </authorList>
    </citation>
    <scope>NUCLEOTIDE SEQUENCE [LARGE SCALE GENOMIC DNA]</scope>
    <source>
        <strain evidence="1 2">CECT 7287</strain>
    </source>
</reference>
<name>A0A3D9JM79_9BACL</name>
<protein>
    <recommendedName>
        <fullName evidence="3">Beta-galactosidase-like protein</fullName>
    </recommendedName>
</protein>
<proteinExistence type="predicted"/>
<dbReference type="SUPFAM" id="SSF51445">
    <property type="entry name" value="(Trans)glycosidases"/>
    <property type="match status" value="1"/>
</dbReference>
<dbReference type="RefSeq" id="WP_116062323.1">
    <property type="nucleotide sequence ID" value="NZ_QRDZ01000016.1"/>
</dbReference>
<dbReference type="Gene3D" id="3.20.20.80">
    <property type="entry name" value="Glycosidases"/>
    <property type="match status" value="1"/>
</dbReference>
<evidence type="ECO:0000313" key="2">
    <source>
        <dbReference type="Proteomes" id="UP000256977"/>
    </source>
</evidence>
<comment type="caution">
    <text evidence="1">The sequence shown here is derived from an EMBL/GenBank/DDBJ whole genome shotgun (WGS) entry which is preliminary data.</text>
</comment>
<keyword evidence="2" id="KW-1185">Reference proteome</keyword>
<gene>
    <name evidence="1" type="ORF">DFP98_11613</name>
</gene>
<dbReference type="AlphaFoldDB" id="A0A3D9JM79"/>
<sequence length="418" mass="48219">MERRKFPIGFWNYMSMDAFRESDLKDWEDAAFSLIMSPSYDAGNAEHRSKLNLILDWCRNKQVDMILQDPRTSIWGIRKSDMPNDKAKLPDDYEAGVREAVEEFADRPEVVAFSVIDEPTGDIFDATIEAVRIIGKHGGDRFGFVNLLPFWEDAKAMIGRDDYLAYLGEYADRSGTPLLCYDHYKQMTERGVEGAGYYTNLNFYRQAASRRSVGFWNTILTTPHFRYRKPSYDDMRWQINTSLAYGAKGILMFTLYTPINEGQYETNYRQGPINWWGERTDTFQAIRDVNREVHDRWRGLFLDLDLTRVGHYPEAPIDRVERFLGDGAVKDIRLGLGLDPHLVISEFVHRTTAESYIFIVNANPRDSVQLTAGFGSLSELGRYSALGEECHVKSDREDTFECKFWLAPGQGELFRIVS</sequence>
<dbReference type="EMBL" id="QRDZ01000016">
    <property type="protein sequence ID" value="RED75211.1"/>
    <property type="molecule type" value="Genomic_DNA"/>
</dbReference>
<dbReference type="OrthoDB" id="2569184at2"/>
<accession>A0A3D9JM79</accession>
<evidence type="ECO:0008006" key="3">
    <source>
        <dbReference type="Google" id="ProtNLM"/>
    </source>
</evidence>
<dbReference type="Proteomes" id="UP000256977">
    <property type="component" value="Unassembled WGS sequence"/>
</dbReference>
<organism evidence="1 2">
    <name type="scientific">Cohnella phaseoli</name>
    <dbReference type="NCBI Taxonomy" id="456490"/>
    <lineage>
        <taxon>Bacteria</taxon>
        <taxon>Bacillati</taxon>
        <taxon>Bacillota</taxon>
        <taxon>Bacilli</taxon>
        <taxon>Bacillales</taxon>
        <taxon>Paenibacillaceae</taxon>
        <taxon>Cohnella</taxon>
    </lineage>
</organism>
<dbReference type="InterPro" id="IPR017853">
    <property type="entry name" value="GH"/>
</dbReference>